<gene>
    <name evidence="3" type="ORF">BECKTUN1418E_GA0071001_11303</name>
    <name evidence="2" type="ORF">BECKTUN1418F_GA0071002_11333</name>
</gene>
<proteinExistence type="predicted"/>
<accession>A0A450ZW85</accession>
<dbReference type="EMBL" id="CAADFY010000133">
    <property type="protein sequence ID" value="VFK58023.1"/>
    <property type="molecule type" value="Genomic_DNA"/>
</dbReference>
<evidence type="ECO:0000313" key="3">
    <source>
        <dbReference type="EMBL" id="VFK67054.1"/>
    </source>
</evidence>
<sequence>MNIISAFATTLASPYTLLGLLALAYFWLWVRPNQKIFLADDGPDEKANRRRARDRRIRLRWIRKHTLQEYYLRLLGWFLNAFGERITGDKKHLNASVSRDTWPVRRFGVDPFTEKSYLLCLRLALIYPVLGFFIGWASGGAGELFGVEFLPPAPEIG</sequence>
<evidence type="ECO:0000313" key="2">
    <source>
        <dbReference type="EMBL" id="VFK58023.1"/>
    </source>
</evidence>
<dbReference type="EMBL" id="CAADFV010000130">
    <property type="protein sequence ID" value="VFK67054.1"/>
    <property type="molecule type" value="Genomic_DNA"/>
</dbReference>
<keyword evidence="1" id="KW-0472">Membrane</keyword>
<dbReference type="AlphaFoldDB" id="A0A450ZW85"/>
<feature type="transmembrane region" description="Helical" evidence="1">
    <location>
        <begin position="6"/>
        <end position="28"/>
    </location>
</feature>
<name>A0A450ZW85_9GAMM</name>
<evidence type="ECO:0000256" key="1">
    <source>
        <dbReference type="SAM" id="Phobius"/>
    </source>
</evidence>
<feature type="transmembrane region" description="Helical" evidence="1">
    <location>
        <begin position="116"/>
        <end position="137"/>
    </location>
</feature>
<keyword evidence="1" id="KW-0812">Transmembrane</keyword>
<keyword evidence="1" id="KW-1133">Transmembrane helix</keyword>
<protein>
    <submittedName>
        <fullName evidence="2">Uncharacterized protein</fullName>
    </submittedName>
</protein>
<reference evidence="2" key="1">
    <citation type="submission" date="2019-02" db="EMBL/GenBank/DDBJ databases">
        <authorList>
            <person name="Gruber-Vodicka R. H."/>
            <person name="Seah K. B. B."/>
        </authorList>
    </citation>
    <scope>NUCLEOTIDE SEQUENCE</scope>
    <source>
        <strain evidence="3">BECK_BY2</strain>
        <strain evidence="2">BECK_BY3</strain>
    </source>
</reference>
<organism evidence="2">
    <name type="scientific">Candidatus Kentrum sp. TUN</name>
    <dbReference type="NCBI Taxonomy" id="2126343"/>
    <lineage>
        <taxon>Bacteria</taxon>
        <taxon>Pseudomonadati</taxon>
        <taxon>Pseudomonadota</taxon>
        <taxon>Gammaproteobacteria</taxon>
        <taxon>Candidatus Kentrum</taxon>
    </lineage>
</organism>